<name>A0AAE5C9L6_9BACT</name>
<dbReference type="AlphaFoldDB" id="A0AAE5C9L6"/>
<evidence type="ECO:0000313" key="2">
    <source>
        <dbReference type="Proteomes" id="UP000702544"/>
    </source>
</evidence>
<organism evidence="1 2">
    <name type="scientific">Candidatus Kutchimonas denitrificans</name>
    <dbReference type="NCBI Taxonomy" id="3056748"/>
    <lineage>
        <taxon>Bacteria</taxon>
        <taxon>Pseudomonadati</taxon>
        <taxon>Gemmatimonadota</taxon>
        <taxon>Gemmatimonadia</taxon>
        <taxon>Candidatus Palauibacterales</taxon>
        <taxon>Candidatus Palauibacteraceae</taxon>
        <taxon>Candidatus Kutchimonas</taxon>
    </lineage>
</organism>
<evidence type="ECO:0000313" key="1">
    <source>
        <dbReference type="EMBL" id="NIR75616.1"/>
    </source>
</evidence>
<sequence>MIQRVASGEWSVSEFDRSYYDYFLDEAAPESLTGRELEFFGAVQEKLDWVDESPDSESRSYGWMDHQEFREWVKEELARFLQ</sequence>
<dbReference type="EMBL" id="JAACAK010000085">
    <property type="protein sequence ID" value="NIR75616.1"/>
    <property type="molecule type" value="Genomic_DNA"/>
</dbReference>
<protein>
    <submittedName>
        <fullName evidence="1">Uncharacterized protein</fullName>
    </submittedName>
</protein>
<comment type="caution">
    <text evidence="1">The sequence shown here is derived from an EMBL/GenBank/DDBJ whole genome shotgun (WGS) entry which is preliminary data.</text>
</comment>
<dbReference type="Proteomes" id="UP000702544">
    <property type="component" value="Unassembled WGS sequence"/>
</dbReference>
<reference evidence="1 2" key="1">
    <citation type="submission" date="2020-01" db="EMBL/GenBank/DDBJ databases">
        <title>Genomes assembled from Gulf of Kutch pelagic sediment metagenomes.</title>
        <authorList>
            <person name="Chandrashekar M."/>
            <person name="Mahajan M.S."/>
            <person name="Dave K.J."/>
            <person name="Vatsa P."/>
            <person name="Nathani N.M."/>
        </authorList>
    </citation>
    <scope>NUCLEOTIDE SEQUENCE [LARGE SCALE GENOMIC DNA]</scope>
    <source>
        <strain evidence="1">KS3-K002</strain>
    </source>
</reference>
<proteinExistence type="predicted"/>
<accession>A0AAE5C9L6</accession>
<gene>
    <name evidence="1" type="ORF">GWO12_10985</name>
</gene>